<dbReference type="EMBL" id="UINC01039028">
    <property type="protein sequence ID" value="SVB36905.1"/>
    <property type="molecule type" value="Genomic_DNA"/>
</dbReference>
<feature type="region of interest" description="Disordered" evidence="1">
    <location>
        <begin position="1"/>
        <end position="30"/>
    </location>
</feature>
<protein>
    <submittedName>
        <fullName evidence="2">Uncharacterized protein</fullName>
    </submittedName>
</protein>
<gene>
    <name evidence="2" type="ORF">METZ01_LOCUS189759</name>
</gene>
<accession>A0A382DF60</accession>
<dbReference type="AlphaFoldDB" id="A0A382DF60"/>
<organism evidence="2">
    <name type="scientific">marine metagenome</name>
    <dbReference type="NCBI Taxonomy" id="408172"/>
    <lineage>
        <taxon>unclassified sequences</taxon>
        <taxon>metagenomes</taxon>
        <taxon>ecological metagenomes</taxon>
    </lineage>
</organism>
<name>A0A382DF60_9ZZZZ</name>
<reference evidence="2" key="1">
    <citation type="submission" date="2018-05" db="EMBL/GenBank/DDBJ databases">
        <authorList>
            <person name="Lanie J.A."/>
            <person name="Ng W.-L."/>
            <person name="Kazmierczak K.M."/>
            <person name="Andrzejewski T.M."/>
            <person name="Davidsen T.M."/>
            <person name="Wayne K.J."/>
            <person name="Tettelin H."/>
            <person name="Glass J.I."/>
            <person name="Rusch D."/>
            <person name="Podicherti R."/>
            <person name="Tsui H.-C.T."/>
            <person name="Winkler M.E."/>
        </authorList>
    </citation>
    <scope>NUCLEOTIDE SEQUENCE</scope>
</reference>
<feature type="non-terminal residue" evidence="2">
    <location>
        <position position="1"/>
    </location>
</feature>
<sequence>VSLTQNDPRSNAPAVNESRLPSDCALADFK</sequence>
<evidence type="ECO:0000256" key="1">
    <source>
        <dbReference type="SAM" id="MobiDB-lite"/>
    </source>
</evidence>
<evidence type="ECO:0000313" key="2">
    <source>
        <dbReference type="EMBL" id="SVB36905.1"/>
    </source>
</evidence>
<proteinExistence type="predicted"/>